<dbReference type="GO" id="GO:0016758">
    <property type="term" value="F:hexosyltransferase activity"/>
    <property type="evidence" value="ECO:0007669"/>
    <property type="project" value="UniProtKB-ARBA"/>
</dbReference>
<evidence type="ECO:0000313" key="3">
    <source>
        <dbReference type="Proteomes" id="UP000231960"/>
    </source>
</evidence>
<dbReference type="InterPro" id="IPR029044">
    <property type="entry name" value="Nucleotide-diphossugar_trans"/>
</dbReference>
<gene>
    <name evidence="2" type="ORF">CDL10_02330</name>
</gene>
<proteinExistence type="predicted"/>
<dbReference type="Gene3D" id="3.90.550.10">
    <property type="entry name" value="Spore Coat Polysaccharide Biosynthesis Protein SpsA, Chain A"/>
    <property type="match status" value="1"/>
</dbReference>
<dbReference type="Pfam" id="PF00535">
    <property type="entry name" value="Glycos_transf_2"/>
    <property type="match status" value="1"/>
</dbReference>
<keyword evidence="3" id="KW-1185">Reference proteome</keyword>
<dbReference type="SUPFAM" id="SSF53448">
    <property type="entry name" value="Nucleotide-diphospho-sugar transferases"/>
    <property type="match status" value="1"/>
</dbReference>
<feature type="domain" description="Glycosyltransferase 2-like" evidence="1">
    <location>
        <begin position="8"/>
        <end position="170"/>
    </location>
</feature>
<dbReference type="OrthoDB" id="9802649at2"/>
<dbReference type="AlphaFoldDB" id="A0A2M9R3Z0"/>
<dbReference type="EMBL" id="NIPO01000001">
    <property type="protein sequence ID" value="PJR03475.1"/>
    <property type="molecule type" value="Genomic_DNA"/>
</dbReference>
<dbReference type="CDD" id="cd04196">
    <property type="entry name" value="GT_2_like_d"/>
    <property type="match status" value="1"/>
</dbReference>
<accession>A0A2M9R3Z0</accession>
<evidence type="ECO:0000259" key="1">
    <source>
        <dbReference type="Pfam" id="PF00535"/>
    </source>
</evidence>
<dbReference type="PANTHER" id="PTHR22916">
    <property type="entry name" value="GLYCOSYLTRANSFERASE"/>
    <property type="match status" value="1"/>
</dbReference>
<dbReference type="RefSeq" id="WP_100677043.1">
    <property type="nucleotide sequence ID" value="NZ_NIPO01000001.1"/>
</dbReference>
<organism evidence="2 3">
    <name type="scientific">Avrilella dinanensis</name>
    <dbReference type="NCBI Taxonomy" id="2008672"/>
    <lineage>
        <taxon>Bacteria</taxon>
        <taxon>Pseudomonadati</taxon>
        <taxon>Bacteroidota</taxon>
        <taxon>Flavobacteriia</taxon>
        <taxon>Flavobacteriales</taxon>
        <taxon>Flavobacteriaceae</taxon>
        <taxon>Avrilella</taxon>
    </lineage>
</organism>
<dbReference type="InterPro" id="IPR001173">
    <property type="entry name" value="Glyco_trans_2-like"/>
</dbReference>
<comment type="caution">
    <text evidence="2">The sequence shown here is derived from an EMBL/GenBank/DDBJ whole genome shotgun (WGS) entry which is preliminary data.</text>
</comment>
<name>A0A2M9R3Z0_9FLAO</name>
<protein>
    <recommendedName>
        <fullName evidence="1">Glycosyltransferase 2-like domain-containing protein</fullName>
    </recommendedName>
</protein>
<sequence length="298" mass="34676">MMNYPLVSIALCTYNGEKYLSEQLDSIVNQTYENIEIIAVDDCSSDNTLAILQEYALKFPYIKVFRNSENKGYSKNFEYAISLCKGEYISISDQDDIWLPNKLELLLNKIRINDDLLVQSISSKIDENGNSLNQTSFDKRSRHYDKDDPRILTLFNIFLGHSMLFKRELAKIAFPIPPHSTYDAWLGFVATNKKSVCVLEEVTTLFRKHNNNSSKNWEGNTKLEKIILLQNKIKDFLTVPDLQHRAFFEELYDLVEKRVSGSMNIKLLLFLFKYRKVLASTFNTGTISKLNHIRKFYM</sequence>
<reference evidence="2 3" key="1">
    <citation type="submission" date="2017-06" db="EMBL/GenBank/DDBJ databases">
        <title>Description of Avrilella dinanensis gen. nov. sp. nov.</title>
        <authorList>
            <person name="Leyer C."/>
            <person name="Sassi M."/>
            <person name="Minet J."/>
            <person name="Kayal S."/>
            <person name="Cattoir V."/>
        </authorList>
    </citation>
    <scope>NUCLEOTIDE SEQUENCE [LARGE SCALE GENOMIC DNA]</scope>
    <source>
        <strain evidence="2 3">UR159</strain>
    </source>
</reference>
<dbReference type="Proteomes" id="UP000231960">
    <property type="component" value="Unassembled WGS sequence"/>
</dbReference>
<evidence type="ECO:0000313" key="2">
    <source>
        <dbReference type="EMBL" id="PJR03475.1"/>
    </source>
</evidence>
<dbReference type="PANTHER" id="PTHR22916:SF3">
    <property type="entry name" value="UDP-GLCNAC:BETAGAL BETA-1,3-N-ACETYLGLUCOSAMINYLTRANSFERASE-LIKE PROTEIN 1"/>
    <property type="match status" value="1"/>
</dbReference>